<dbReference type="PANTHER" id="PTHR42852:SF6">
    <property type="entry name" value="THIOL:DISULFIDE INTERCHANGE PROTEIN DSBE"/>
    <property type="match status" value="1"/>
</dbReference>
<dbReference type="InterPro" id="IPR013740">
    <property type="entry name" value="Redoxin"/>
</dbReference>
<keyword evidence="4" id="KW-0676">Redox-active center</keyword>
<dbReference type="InterPro" id="IPR013766">
    <property type="entry name" value="Thioredoxin_domain"/>
</dbReference>
<evidence type="ECO:0000313" key="7">
    <source>
        <dbReference type="EMBL" id="RFS21769.1"/>
    </source>
</evidence>
<dbReference type="PROSITE" id="PS51352">
    <property type="entry name" value="THIOREDOXIN_2"/>
    <property type="match status" value="1"/>
</dbReference>
<dbReference type="InterPro" id="IPR036249">
    <property type="entry name" value="Thioredoxin-like_sf"/>
</dbReference>
<dbReference type="SUPFAM" id="SSF52833">
    <property type="entry name" value="Thioredoxin-like"/>
    <property type="match status" value="1"/>
</dbReference>
<comment type="subcellular location">
    <subcellularLocation>
        <location evidence="1">Cell envelope</location>
    </subcellularLocation>
</comment>
<dbReference type="OrthoDB" id="640250at2"/>
<keyword evidence="2" id="KW-0201">Cytochrome c-type biogenesis</keyword>
<keyword evidence="5" id="KW-0732">Signal</keyword>
<comment type="caution">
    <text evidence="7">The sequence shown here is derived from an EMBL/GenBank/DDBJ whole genome shotgun (WGS) entry which is preliminary data.</text>
</comment>
<dbReference type="InterPro" id="IPR017937">
    <property type="entry name" value="Thioredoxin_CS"/>
</dbReference>
<dbReference type="Pfam" id="PF14289">
    <property type="entry name" value="DUF4369"/>
    <property type="match status" value="1"/>
</dbReference>
<dbReference type="GO" id="GO:0017004">
    <property type="term" value="P:cytochrome complex assembly"/>
    <property type="evidence" value="ECO:0007669"/>
    <property type="project" value="UniProtKB-KW"/>
</dbReference>
<dbReference type="GO" id="GO:0016491">
    <property type="term" value="F:oxidoreductase activity"/>
    <property type="evidence" value="ECO:0007669"/>
    <property type="project" value="InterPro"/>
</dbReference>
<evidence type="ECO:0000313" key="8">
    <source>
        <dbReference type="Proteomes" id="UP000260644"/>
    </source>
</evidence>
<name>A0A3E1Y8J8_9BACT</name>
<sequence length="396" mass="44552">MQKQTKTLLLTALLTAPLFGAAQENRPFTLSGKVGDYQRSVNHLIYLTFQQNGNVIKDSCELTNGEFTFKGKIAYPVKATLRLKAADDVEAYHAQTRILKDYEQTFYLDNGTITASAPGTLNTTVITGSKAEDDWQTVNKILKPLNEASSKLYTEEGKPAYTSRDSVAIKKYNTKLFQLEDEKKDAKKNFLFTHPKSGIALDLLKEYTIYILEPAEIEPFFKKLSPALKTSKEGVAYATRIQQSKITAQGAKAPNFSLKDRNGNTISLTSLKGKYVLLDFWGSWCGPCRQSHPHLTEVYAEYKSKGFEILGIANERSKDTDKNYQTWTKAMDEDKMTWMNVLNAKQDGEEDVTMKYNINAFPTKILIDKNGVIIKRFVGAGVGTQQELDEILKSRL</sequence>
<keyword evidence="8" id="KW-1185">Reference proteome</keyword>
<protein>
    <submittedName>
        <fullName evidence="7">AhpC/TSA family protein</fullName>
    </submittedName>
</protein>
<gene>
    <name evidence="7" type="ORF">DVR12_14000</name>
</gene>
<feature type="domain" description="Thioredoxin" evidence="6">
    <location>
        <begin position="247"/>
        <end position="396"/>
    </location>
</feature>
<dbReference type="GO" id="GO:0030313">
    <property type="term" value="C:cell envelope"/>
    <property type="evidence" value="ECO:0007669"/>
    <property type="project" value="UniProtKB-SubCell"/>
</dbReference>
<dbReference type="RefSeq" id="WP_116976318.1">
    <property type="nucleotide sequence ID" value="NZ_QPMM01000007.1"/>
</dbReference>
<evidence type="ECO:0000256" key="3">
    <source>
        <dbReference type="ARBA" id="ARBA00023157"/>
    </source>
</evidence>
<dbReference type="InterPro" id="IPR025380">
    <property type="entry name" value="DUF4369"/>
</dbReference>
<evidence type="ECO:0000259" key="6">
    <source>
        <dbReference type="PROSITE" id="PS51352"/>
    </source>
</evidence>
<dbReference type="Proteomes" id="UP000260644">
    <property type="component" value="Unassembled WGS sequence"/>
</dbReference>
<dbReference type="Pfam" id="PF08534">
    <property type="entry name" value="Redoxin"/>
    <property type="match status" value="1"/>
</dbReference>
<reference evidence="7 8" key="1">
    <citation type="submission" date="2018-07" db="EMBL/GenBank/DDBJ databases">
        <title>Chitinophaga K2CV101002-2 sp. nov., isolated from a monsoon evergreen broad-leaved forest soil.</title>
        <authorList>
            <person name="Lv Y."/>
        </authorList>
    </citation>
    <scope>NUCLEOTIDE SEQUENCE [LARGE SCALE GENOMIC DNA]</scope>
    <source>
        <strain evidence="7 8">GDMCC 1.1288</strain>
    </source>
</reference>
<dbReference type="PANTHER" id="PTHR42852">
    <property type="entry name" value="THIOL:DISULFIDE INTERCHANGE PROTEIN DSBE"/>
    <property type="match status" value="1"/>
</dbReference>
<accession>A0A3E1Y8J8</accession>
<dbReference type="PROSITE" id="PS00194">
    <property type="entry name" value="THIOREDOXIN_1"/>
    <property type="match status" value="1"/>
</dbReference>
<evidence type="ECO:0000256" key="4">
    <source>
        <dbReference type="ARBA" id="ARBA00023284"/>
    </source>
</evidence>
<proteinExistence type="predicted"/>
<dbReference type="InterPro" id="IPR050553">
    <property type="entry name" value="Thioredoxin_ResA/DsbE_sf"/>
</dbReference>
<dbReference type="AlphaFoldDB" id="A0A3E1Y8J8"/>
<evidence type="ECO:0000256" key="5">
    <source>
        <dbReference type="SAM" id="SignalP"/>
    </source>
</evidence>
<dbReference type="CDD" id="cd02966">
    <property type="entry name" value="TlpA_like_family"/>
    <property type="match status" value="1"/>
</dbReference>
<feature type="signal peptide" evidence="5">
    <location>
        <begin position="1"/>
        <end position="22"/>
    </location>
</feature>
<evidence type="ECO:0000256" key="1">
    <source>
        <dbReference type="ARBA" id="ARBA00004196"/>
    </source>
</evidence>
<keyword evidence="3" id="KW-1015">Disulfide bond</keyword>
<organism evidence="7 8">
    <name type="scientific">Chitinophaga silvatica</name>
    <dbReference type="NCBI Taxonomy" id="2282649"/>
    <lineage>
        <taxon>Bacteria</taxon>
        <taxon>Pseudomonadati</taxon>
        <taxon>Bacteroidota</taxon>
        <taxon>Chitinophagia</taxon>
        <taxon>Chitinophagales</taxon>
        <taxon>Chitinophagaceae</taxon>
        <taxon>Chitinophaga</taxon>
    </lineage>
</organism>
<dbReference type="EMBL" id="QPMM01000007">
    <property type="protein sequence ID" value="RFS21769.1"/>
    <property type="molecule type" value="Genomic_DNA"/>
</dbReference>
<evidence type="ECO:0000256" key="2">
    <source>
        <dbReference type="ARBA" id="ARBA00022748"/>
    </source>
</evidence>
<dbReference type="Gene3D" id="3.40.30.10">
    <property type="entry name" value="Glutaredoxin"/>
    <property type="match status" value="1"/>
</dbReference>
<feature type="chain" id="PRO_5017721217" evidence="5">
    <location>
        <begin position="23"/>
        <end position="396"/>
    </location>
</feature>